<dbReference type="Proteomes" id="UP001057279">
    <property type="component" value="Linkage Group LG03"/>
</dbReference>
<dbReference type="EMBL" id="CM043028">
    <property type="protein sequence ID" value="KAI4587761.1"/>
    <property type="molecule type" value="Genomic_DNA"/>
</dbReference>
<proteinExistence type="predicted"/>
<organism evidence="1 2">
    <name type="scientific">Ovis ammon polii x Ovis aries</name>
    <dbReference type="NCBI Taxonomy" id="2918886"/>
    <lineage>
        <taxon>Eukaryota</taxon>
        <taxon>Metazoa</taxon>
        <taxon>Chordata</taxon>
        <taxon>Craniata</taxon>
        <taxon>Vertebrata</taxon>
        <taxon>Euteleostomi</taxon>
        <taxon>Mammalia</taxon>
        <taxon>Eutheria</taxon>
        <taxon>Laurasiatheria</taxon>
        <taxon>Artiodactyla</taxon>
        <taxon>Ruminantia</taxon>
        <taxon>Pecora</taxon>
        <taxon>Bovidae</taxon>
        <taxon>Caprinae</taxon>
        <taxon>Ovis</taxon>
    </lineage>
</organism>
<accession>A0ACB9VCS0</accession>
<gene>
    <name evidence="1" type="ORF">MJG53_005548</name>
</gene>
<protein>
    <submittedName>
        <fullName evidence="1">Uncharacterized protein</fullName>
    </submittedName>
</protein>
<evidence type="ECO:0000313" key="1">
    <source>
        <dbReference type="EMBL" id="KAI4587761.1"/>
    </source>
</evidence>
<comment type="caution">
    <text evidence="1">The sequence shown here is derived from an EMBL/GenBank/DDBJ whole genome shotgun (WGS) entry which is preliminary data.</text>
</comment>
<reference evidence="1" key="1">
    <citation type="submission" date="2022-03" db="EMBL/GenBank/DDBJ databases">
        <title>Genomic analyses of argali, domestic sheep and their hybrids provide insights into chromosomal evolution, heterosis and genetic basis of agronomic traits.</title>
        <authorList>
            <person name="Li M."/>
        </authorList>
    </citation>
    <scope>NUCLEOTIDE SEQUENCE</scope>
    <source>
        <strain evidence="1">F1 hybrid</strain>
    </source>
</reference>
<sequence>MPPQRCQAPQDAAQARTPPPGPGPAAASASSRAPAETGVSQMTTSASGGRASSPGKSLLPTVKGPAPLRCGPPPQRTPGSGALLVSGNDDKDEKQPPEWTLSMCSAPCLGSLYTPSIASSRLEEVSPTLFPGNQLLALDATPSKDDPCSGRHRCSIGPAPSHQQIYRWLPWSRASTCVQEAGHTMQATAAFALKILV</sequence>
<keyword evidence="2" id="KW-1185">Reference proteome</keyword>
<name>A0ACB9VCS0_9CETA</name>
<evidence type="ECO:0000313" key="2">
    <source>
        <dbReference type="Proteomes" id="UP001057279"/>
    </source>
</evidence>